<keyword evidence="1" id="KW-0812">Transmembrane</keyword>
<protein>
    <submittedName>
        <fullName evidence="3">Potassium channel family protein</fullName>
    </submittedName>
</protein>
<sequence length="233" mass="26755">MRKLFFKMVDFWSHDRSFSVVLGLLFIVIFLLTPLKSLEVPFAHIALEFFLTILLISGVFAISQRRIIRYPAVVFGLVTFVIKWFNAINYDQDLTRLDLMLSMIFFFGLLIVILRRVLGEGKINVTRIEGAIAAYLIIAILFTYAYRIIYSYIPHAFTFNFSSESLRVDEIADHFLYFSFITLTTTGYGDITALHPFARSFSMLEGLIGQLYPAILIARLVSMEIEARKSASK</sequence>
<keyword evidence="3" id="KW-0813">Transport</keyword>
<dbReference type="Proteomes" id="UP001155182">
    <property type="component" value="Unassembled WGS sequence"/>
</dbReference>
<gene>
    <name evidence="3" type="ORF">NF867_15710</name>
</gene>
<dbReference type="AlphaFoldDB" id="A0A9X2JDM6"/>
<dbReference type="Pfam" id="PF07885">
    <property type="entry name" value="Ion_trans_2"/>
    <property type="match status" value="1"/>
</dbReference>
<reference evidence="3" key="1">
    <citation type="submission" date="2022-06" db="EMBL/GenBank/DDBJ databases">
        <title>Solitalea sp. MAHUQ-68 isolated from rhizospheric soil.</title>
        <authorList>
            <person name="Huq M.A."/>
        </authorList>
    </citation>
    <scope>NUCLEOTIDE SEQUENCE</scope>
    <source>
        <strain evidence="3">MAHUQ-68</strain>
    </source>
</reference>
<name>A0A9X2JDM6_9SPHI</name>
<keyword evidence="3" id="KW-0407">Ion channel</keyword>
<feature type="transmembrane region" description="Helical" evidence="1">
    <location>
        <begin position="42"/>
        <end position="63"/>
    </location>
</feature>
<dbReference type="InterPro" id="IPR013099">
    <property type="entry name" value="K_chnl_dom"/>
</dbReference>
<dbReference type="SUPFAM" id="SSF81324">
    <property type="entry name" value="Voltage-gated potassium channels"/>
    <property type="match status" value="1"/>
</dbReference>
<comment type="caution">
    <text evidence="3">The sequence shown here is derived from an EMBL/GenBank/DDBJ whole genome shotgun (WGS) entry which is preliminary data.</text>
</comment>
<feature type="transmembrane region" description="Helical" evidence="1">
    <location>
        <begin position="130"/>
        <end position="153"/>
    </location>
</feature>
<keyword evidence="3" id="KW-0406">Ion transport</keyword>
<organism evidence="3 4">
    <name type="scientific">Solitalea agri</name>
    <dbReference type="NCBI Taxonomy" id="2953739"/>
    <lineage>
        <taxon>Bacteria</taxon>
        <taxon>Pseudomonadati</taxon>
        <taxon>Bacteroidota</taxon>
        <taxon>Sphingobacteriia</taxon>
        <taxon>Sphingobacteriales</taxon>
        <taxon>Sphingobacteriaceae</taxon>
        <taxon>Solitalea</taxon>
    </lineage>
</organism>
<evidence type="ECO:0000259" key="2">
    <source>
        <dbReference type="Pfam" id="PF07885"/>
    </source>
</evidence>
<feature type="transmembrane region" description="Helical" evidence="1">
    <location>
        <begin position="70"/>
        <end position="87"/>
    </location>
</feature>
<feature type="transmembrane region" description="Helical" evidence="1">
    <location>
        <begin position="99"/>
        <end position="118"/>
    </location>
</feature>
<keyword evidence="1" id="KW-0472">Membrane</keyword>
<evidence type="ECO:0000313" key="3">
    <source>
        <dbReference type="EMBL" id="MCO4294308.1"/>
    </source>
</evidence>
<dbReference type="EMBL" id="JAMWYS010000053">
    <property type="protein sequence ID" value="MCO4294308.1"/>
    <property type="molecule type" value="Genomic_DNA"/>
</dbReference>
<dbReference type="GO" id="GO:0034220">
    <property type="term" value="P:monoatomic ion transmembrane transport"/>
    <property type="evidence" value="ECO:0007669"/>
    <property type="project" value="UniProtKB-KW"/>
</dbReference>
<proteinExistence type="predicted"/>
<keyword evidence="1" id="KW-1133">Transmembrane helix</keyword>
<evidence type="ECO:0000256" key="1">
    <source>
        <dbReference type="SAM" id="Phobius"/>
    </source>
</evidence>
<feature type="transmembrane region" description="Helical" evidence="1">
    <location>
        <begin position="20"/>
        <end position="36"/>
    </location>
</feature>
<dbReference type="RefSeq" id="WP_252589336.1">
    <property type="nucleotide sequence ID" value="NZ_JAMWYS010000053.1"/>
</dbReference>
<keyword evidence="4" id="KW-1185">Reference proteome</keyword>
<feature type="domain" description="Potassium channel" evidence="2">
    <location>
        <begin position="153"/>
        <end position="223"/>
    </location>
</feature>
<dbReference type="Gene3D" id="1.10.287.70">
    <property type="match status" value="1"/>
</dbReference>
<evidence type="ECO:0000313" key="4">
    <source>
        <dbReference type="Proteomes" id="UP001155182"/>
    </source>
</evidence>
<accession>A0A9X2JDM6</accession>